<protein>
    <submittedName>
        <fullName evidence="7">S9 family peptidase</fullName>
    </submittedName>
</protein>
<keyword evidence="8" id="KW-1185">Reference proteome</keyword>
<dbReference type="Pfam" id="PF02897">
    <property type="entry name" value="Peptidase_S9_N"/>
    <property type="match status" value="1"/>
</dbReference>
<name>A0A501XMG4_9SPHN</name>
<dbReference type="SUPFAM" id="SSF50993">
    <property type="entry name" value="Peptidase/esterase 'gauge' domain"/>
    <property type="match status" value="1"/>
</dbReference>
<dbReference type="GO" id="GO:0004252">
    <property type="term" value="F:serine-type endopeptidase activity"/>
    <property type="evidence" value="ECO:0007669"/>
    <property type="project" value="InterPro"/>
</dbReference>
<dbReference type="InterPro" id="IPR001375">
    <property type="entry name" value="Peptidase_S9_cat"/>
</dbReference>
<dbReference type="PANTHER" id="PTHR42881">
    <property type="entry name" value="PROLYL ENDOPEPTIDASE"/>
    <property type="match status" value="1"/>
</dbReference>
<keyword evidence="2" id="KW-0378">Hydrolase</keyword>
<feature type="signal peptide" evidence="4">
    <location>
        <begin position="1"/>
        <end position="18"/>
    </location>
</feature>
<evidence type="ECO:0000256" key="4">
    <source>
        <dbReference type="SAM" id="SignalP"/>
    </source>
</evidence>
<dbReference type="PRINTS" id="PR00862">
    <property type="entry name" value="PROLIGOPTASE"/>
</dbReference>
<evidence type="ECO:0000256" key="3">
    <source>
        <dbReference type="ARBA" id="ARBA00022825"/>
    </source>
</evidence>
<dbReference type="InterPro" id="IPR023302">
    <property type="entry name" value="Pept_S9A_N"/>
</dbReference>
<evidence type="ECO:0000259" key="5">
    <source>
        <dbReference type="Pfam" id="PF00326"/>
    </source>
</evidence>
<dbReference type="AlphaFoldDB" id="A0A501XMG4"/>
<proteinExistence type="predicted"/>
<dbReference type="InterPro" id="IPR002470">
    <property type="entry name" value="Peptidase_S9A"/>
</dbReference>
<comment type="caution">
    <text evidence="7">The sequence shown here is derived from an EMBL/GenBank/DDBJ whole genome shotgun (WGS) entry which is preliminary data.</text>
</comment>
<dbReference type="Gene3D" id="3.40.50.1820">
    <property type="entry name" value="alpha/beta hydrolase"/>
    <property type="match status" value="1"/>
</dbReference>
<dbReference type="Proteomes" id="UP000319897">
    <property type="component" value="Unassembled WGS sequence"/>
</dbReference>
<dbReference type="GO" id="GO:0005829">
    <property type="term" value="C:cytosol"/>
    <property type="evidence" value="ECO:0007669"/>
    <property type="project" value="TreeGrafter"/>
</dbReference>
<organism evidence="7 8">
    <name type="scientific">Sandaracinobacter neustonicus</name>
    <dbReference type="NCBI Taxonomy" id="1715348"/>
    <lineage>
        <taxon>Bacteria</taxon>
        <taxon>Pseudomonadati</taxon>
        <taxon>Pseudomonadota</taxon>
        <taxon>Alphaproteobacteria</taxon>
        <taxon>Sphingomonadales</taxon>
        <taxon>Sphingosinicellaceae</taxon>
        <taxon>Sandaracinobacter</taxon>
    </lineage>
</organism>
<dbReference type="PANTHER" id="PTHR42881:SF13">
    <property type="entry name" value="PROLYL ENDOPEPTIDASE"/>
    <property type="match status" value="1"/>
</dbReference>
<sequence length="688" mass="74835">MKKIAIAAMIAAASPVLAAEDPHLWLEDVTGEKQLDWVRAHNARYLPELESVPGFAAWRAKAETILQDPRRIAYPTGASPSGVTATEVFNFWRDKDHVRGIWRVSPRAAFDAGKPVWTTLLDMDALEAAEKKNLQFSGASCFGADYGRCLVRLSVGGKDAVEIREFDTRARRFVPASEGGFAAPEAKQSTAWLDKDRLLIASATGLVSASGYAREARLWTRGTPLADAKLLLTIPEGDMAVNPAAYGSGAGRRAVLMQALTFWTGKLHHLSADGGLIASPLPDDADFQFIADVGDGPRAFALLRTDFNGIPKGSLVSYAVPASGAMGAVEPVFTPTDTQALDGVDSTGKAIYVNLLDNVSAKLVRLQRQGGKWASREVPLPANSSLGLVATDDGDTLYANVVGFTEPSRLMKAVDGGTPTVLATAPAFFDGSKFEVAQHFATSKDGTKVPYFVIRPKGAKGPLKTYYWSYGGFEIALTPAYLQPEAQMWVEAGNQFVIGNIRGGGEYGPRWHQAALLEKRQNSYDDLHAVAEDLKKTGLASKIAVHGRSNGGLMSSVAYTQRPDLYDAALVGVPLADMKRYHLLLAGASWMAEYGNPDTSDWEFIKLYSPYQNIRRQAKYPRVFFYTSTKDDRVHPAHARKIAAEMEAQGHPIYYYENIDGGHAGVANLKEAAYRYALMLAYLNKELK</sequence>
<dbReference type="GO" id="GO:0070012">
    <property type="term" value="F:oligopeptidase activity"/>
    <property type="evidence" value="ECO:0007669"/>
    <property type="project" value="TreeGrafter"/>
</dbReference>
<dbReference type="Gene3D" id="2.130.10.120">
    <property type="entry name" value="Prolyl oligopeptidase, N-terminal domain"/>
    <property type="match status" value="1"/>
</dbReference>
<dbReference type="InterPro" id="IPR029058">
    <property type="entry name" value="AB_hydrolase_fold"/>
</dbReference>
<evidence type="ECO:0000313" key="7">
    <source>
        <dbReference type="EMBL" id="TPE61780.1"/>
    </source>
</evidence>
<dbReference type="Pfam" id="PF00326">
    <property type="entry name" value="Peptidase_S9"/>
    <property type="match status" value="1"/>
</dbReference>
<dbReference type="RefSeq" id="WP_140927839.1">
    <property type="nucleotide sequence ID" value="NZ_VFSU01000021.1"/>
</dbReference>
<feature type="chain" id="PRO_5021241974" evidence="4">
    <location>
        <begin position="19"/>
        <end position="688"/>
    </location>
</feature>
<evidence type="ECO:0000256" key="1">
    <source>
        <dbReference type="ARBA" id="ARBA00022670"/>
    </source>
</evidence>
<accession>A0A501XMG4</accession>
<dbReference type="EMBL" id="VFSU01000021">
    <property type="protein sequence ID" value="TPE61780.1"/>
    <property type="molecule type" value="Genomic_DNA"/>
</dbReference>
<evidence type="ECO:0000256" key="2">
    <source>
        <dbReference type="ARBA" id="ARBA00022801"/>
    </source>
</evidence>
<dbReference type="SUPFAM" id="SSF53474">
    <property type="entry name" value="alpha/beta-Hydrolases"/>
    <property type="match status" value="1"/>
</dbReference>
<keyword evidence="3" id="KW-0720">Serine protease</keyword>
<evidence type="ECO:0000259" key="6">
    <source>
        <dbReference type="Pfam" id="PF02897"/>
    </source>
</evidence>
<feature type="domain" description="Peptidase S9A N-terminal" evidence="6">
    <location>
        <begin position="19"/>
        <end position="412"/>
    </location>
</feature>
<feature type="domain" description="Peptidase S9 prolyl oligopeptidase catalytic" evidence="5">
    <location>
        <begin position="484"/>
        <end position="687"/>
    </location>
</feature>
<keyword evidence="4" id="KW-0732">Signal</keyword>
<gene>
    <name evidence="7" type="ORF">FJQ54_07730</name>
</gene>
<evidence type="ECO:0000313" key="8">
    <source>
        <dbReference type="Proteomes" id="UP000319897"/>
    </source>
</evidence>
<dbReference type="InterPro" id="IPR051167">
    <property type="entry name" value="Prolyl_oligopep/macrocyclase"/>
</dbReference>
<dbReference type="OrthoDB" id="9801421at2"/>
<dbReference type="GO" id="GO:0006508">
    <property type="term" value="P:proteolysis"/>
    <property type="evidence" value="ECO:0007669"/>
    <property type="project" value="UniProtKB-KW"/>
</dbReference>
<reference evidence="7 8" key="1">
    <citation type="submission" date="2019-06" db="EMBL/GenBank/DDBJ databases">
        <authorList>
            <person name="Lee I."/>
            <person name="Jang G.I."/>
            <person name="Hwang C.Y."/>
        </authorList>
    </citation>
    <scope>NUCLEOTIDE SEQUENCE [LARGE SCALE GENOMIC DNA]</scope>
    <source>
        <strain evidence="7 8">PAMC 28131</strain>
    </source>
</reference>
<keyword evidence="1" id="KW-0645">Protease</keyword>